<dbReference type="GO" id="GO:0005829">
    <property type="term" value="C:cytosol"/>
    <property type="evidence" value="ECO:0007669"/>
    <property type="project" value="TreeGrafter"/>
</dbReference>
<proteinExistence type="predicted"/>
<dbReference type="Pfam" id="PF02882">
    <property type="entry name" value="THF_DHG_CYH_C"/>
    <property type="match status" value="1"/>
</dbReference>
<dbReference type="Gramene" id="RZC82331">
    <property type="protein sequence ID" value="RZC82331"/>
    <property type="gene ID" value="C5167_045116"/>
</dbReference>
<dbReference type="PANTHER" id="PTHR48099">
    <property type="entry name" value="C-1-TETRAHYDROFOLATE SYNTHASE, CYTOPLASMIC-RELATED"/>
    <property type="match status" value="1"/>
</dbReference>
<dbReference type="InterPro" id="IPR036291">
    <property type="entry name" value="NAD(P)-bd_dom_sf"/>
</dbReference>
<dbReference type="GO" id="GO:0035999">
    <property type="term" value="P:tetrahydrofolate interconversion"/>
    <property type="evidence" value="ECO:0007669"/>
    <property type="project" value="TreeGrafter"/>
</dbReference>
<dbReference type="SUPFAM" id="SSF51735">
    <property type="entry name" value="NAD(P)-binding Rossmann-fold domains"/>
    <property type="match status" value="1"/>
</dbReference>
<dbReference type="InterPro" id="IPR000672">
    <property type="entry name" value="THF_DH/CycHdrlase"/>
</dbReference>
<sequence>MQRRSSNSSITAVAMLMSTRFPKVRLNGKAVAKEIGDEITDKVMRMRDAIGVTPICDIRIKENSVVVIGNGTDTDIVAPPVAYLLQRHGAKVTVVHRGTENLAEIVSQADILISATERAYLVKGRWIKPGTIVIDTGSNRIRKNPGYRFVGDVCYEENYEWASVITPAPGGVESMTTAMLLSNTLRVVKRALKFE</sequence>
<evidence type="ECO:0000259" key="2">
    <source>
        <dbReference type="Pfam" id="PF02882"/>
    </source>
</evidence>
<organism evidence="3 4">
    <name type="scientific">Papaver somniferum</name>
    <name type="common">Opium poppy</name>
    <dbReference type="NCBI Taxonomy" id="3469"/>
    <lineage>
        <taxon>Eukaryota</taxon>
        <taxon>Viridiplantae</taxon>
        <taxon>Streptophyta</taxon>
        <taxon>Embryophyta</taxon>
        <taxon>Tracheophyta</taxon>
        <taxon>Spermatophyta</taxon>
        <taxon>Magnoliopsida</taxon>
        <taxon>Ranunculales</taxon>
        <taxon>Papaveraceae</taxon>
        <taxon>Papaveroideae</taxon>
        <taxon>Papaver</taxon>
    </lineage>
</organism>
<gene>
    <name evidence="3" type="ORF">C5167_045116</name>
</gene>
<feature type="domain" description="Tetrahydrofolate dehydrogenase/cyclohydrolase NAD(P)-binding" evidence="2">
    <location>
        <begin position="57"/>
        <end position="190"/>
    </location>
</feature>
<dbReference type="InterPro" id="IPR020631">
    <property type="entry name" value="THF_DH/CycHdrlase_NAD-bd_dom"/>
</dbReference>
<dbReference type="PANTHER" id="PTHR48099:SF5">
    <property type="entry name" value="C-1-TETRAHYDROFOLATE SYNTHASE, CYTOPLASMIC"/>
    <property type="match status" value="1"/>
</dbReference>
<evidence type="ECO:0000313" key="3">
    <source>
        <dbReference type="EMBL" id="RZC82331.1"/>
    </source>
</evidence>
<dbReference type="PRINTS" id="PR00085">
    <property type="entry name" value="THFDHDRGNASE"/>
</dbReference>
<keyword evidence="4" id="KW-1185">Reference proteome</keyword>
<protein>
    <recommendedName>
        <fullName evidence="1">methenyltetrahydrofolate cyclohydrolase</fullName>
        <ecNumber evidence="1">3.5.4.9</ecNumber>
    </recommendedName>
</protein>
<dbReference type="STRING" id="3469.A0A4Y7LDH2"/>
<dbReference type="EMBL" id="CM010725">
    <property type="protein sequence ID" value="RZC82331.1"/>
    <property type="molecule type" value="Genomic_DNA"/>
</dbReference>
<dbReference type="EC" id="3.5.4.9" evidence="1"/>
<dbReference type="Gene3D" id="3.40.50.720">
    <property type="entry name" value="NAD(P)-binding Rossmann-like Domain"/>
    <property type="match status" value="1"/>
</dbReference>
<reference evidence="3 4" key="1">
    <citation type="journal article" date="2018" name="Science">
        <title>The opium poppy genome and morphinan production.</title>
        <authorList>
            <person name="Guo L."/>
            <person name="Winzer T."/>
            <person name="Yang X."/>
            <person name="Li Y."/>
            <person name="Ning Z."/>
            <person name="He Z."/>
            <person name="Teodor R."/>
            <person name="Lu Y."/>
            <person name="Bowser T.A."/>
            <person name="Graham I.A."/>
            <person name="Ye K."/>
        </authorList>
    </citation>
    <scope>NUCLEOTIDE SEQUENCE [LARGE SCALE GENOMIC DNA]</scope>
    <source>
        <strain evidence="4">cv. HN1</strain>
        <tissue evidence="3">Leaves</tissue>
    </source>
</reference>
<dbReference type="OMA" id="ICDIRIK"/>
<dbReference type="AlphaFoldDB" id="A0A4Y7LDH2"/>
<dbReference type="GO" id="GO:0004488">
    <property type="term" value="F:methylenetetrahydrofolate dehydrogenase (NADP+) activity"/>
    <property type="evidence" value="ECO:0007669"/>
    <property type="project" value="InterPro"/>
</dbReference>
<name>A0A4Y7LDH2_PAPSO</name>
<dbReference type="GO" id="GO:0004477">
    <property type="term" value="F:methenyltetrahydrofolate cyclohydrolase activity"/>
    <property type="evidence" value="ECO:0007669"/>
    <property type="project" value="UniProtKB-EC"/>
</dbReference>
<dbReference type="Proteomes" id="UP000316621">
    <property type="component" value="Chromosome 11"/>
</dbReference>
<accession>A0A4Y7LDH2</accession>
<evidence type="ECO:0000313" key="4">
    <source>
        <dbReference type="Proteomes" id="UP000316621"/>
    </source>
</evidence>
<evidence type="ECO:0000256" key="1">
    <source>
        <dbReference type="ARBA" id="ARBA00012776"/>
    </source>
</evidence>